<dbReference type="InterPro" id="IPR035654">
    <property type="entry name" value="LepA_IV"/>
</dbReference>
<dbReference type="Pfam" id="PF03144">
    <property type="entry name" value="GTP_EFTU_D2"/>
    <property type="match status" value="1"/>
</dbReference>
<reference evidence="8 9" key="1">
    <citation type="submission" date="2021-04" db="EMBL/GenBank/DDBJ databases">
        <authorList>
            <person name="Ivanova A."/>
        </authorList>
    </citation>
    <scope>NUCLEOTIDE SEQUENCE [LARGE SCALE GENOMIC DNA]</scope>
    <source>
        <strain evidence="8 9">G18</strain>
    </source>
</reference>
<dbReference type="CDD" id="cd16260">
    <property type="entry name" value="EF4_III"/>
    <property type="match status" value="1"/>
</dbReference>
<dbReference type="Gene3D" id="3.30.70.240">
    <property type="match status" value="1"/>
</dbReference>
<dbReference type="InterPro" id="IPR004161">
    <property type="entry name" value="EFTu-like_2"/>
</dbReference>
<keyword evidence="6" id="KW-0472">Membrane</keyword>
<keyword evidence="3 6" id="KW-0378">Hydrolase</keyword>
<evidence type="ECO:0000259" key="7">
    <source>
        <dbReference type="PROSITE" id="PS51722"/>
    </source>
</evidence>
<dbReference type="HAMAP" id="MF_00071">
    <property type="entry name" value="LepA"/>
    <property type="match status" value="1"/>
</dbReference>
<dbReference type="NCBIfam" id="TIGR00231">
    <property type="entry name" value="small_GTP"/>
    <property type="match status" value="1"/>
</dbReference>
<dbReference type="InterPro" id="IPR000795">
    <property type="entry name" value="T_Tr_GTP-bd_dom"/>
</dbReference>
<dbReference type="PRINTS" id="PR00315">
    <property type="entry name" value="ELONGATNFCT"/>
</dbReference>
<comment type="function">
    <text evidence="6">Required for accurate and efficient protein synthesis under certain stress conditions. May act as a fidelity factor of the translation reaction, by catalyzing a one-codon backward translocation of tRNAs on improperly translocated ribosomes. Back-translocation proceeds from a post-translocation (POST) complex to a pre-translocation (PRE) complex, thus giving elongation factor G a second chance to translocate the tRNAs correctly. Binds to ribosomes in a GTP-dependent manner.</text>
</comment>
<dbReference type="SUPFAM" id="SSF54980">
    <property type="entry name" value="EF-G C-terminal domain-like"/>
    <property type="match status" value="2"/>
</dbReference>
<dbReference type="InterPro" id="IPR006297">
    <property type="entry name" value="EF-4"/>
</dbReference>
<comment type="similarity">
    <text evidence="1 6">Belongs to the TRAFAC class translation factor GTPase superfamily. Classic translation factor GTPase family. LepA subfamily.</text>
</comment>
<keyword evidence="4 6" id="KW-0648">Protein biosynthesis</keyword>
<dbReference type="Gene3D" id="3.30.70.870">
    <property type="entry name" value="Elongation Factor G (Translational Gtpase), domain 3"/>
    <property type="match status" value="1"/>
</dbReference>
<dbReference type="GO" id="GO:0003746">
    <property type="term" value="F:translation elongation factor activity"/>
    <property type="evidence" value="ECO:0007669"/>
    <property type="project" value="UniProtKB-KW"/>
</dbReference>
<dbReference type="PANTHER" id="PTHR43512:SF4">
    <property type="entry name" value="TRANSLATION FACTOR GUF1 HOMOLOG, CHLOROPLASTIC"/>
    <property type="match status" value="1"/>
</dbReference>
<feature type="binding site" evidence="6">
    <location>
        <begin position="18"/>
        <end position="23"/>
    </location>
    <ligand>
        <name>GTP</name>
        <dbReference type="ChEBI" id="CHEBI:37565"/>
    </ligand>
</feature>
<dbReference type="CDD" id="cd03699">
    <property type="entry name" value="EF4_II"/>
    <property type="match status" value="1"/>
</dbReference>
<comment type="subcellular location">
    <subcellularLocation>
        <location evidence="6">Cell membrane</location>
        <topology evidence="6">Peripheral membrane protein</topology>
        <orientation evidence="6">Cytoplasmic side</orientation>
    </subcellularLocation>
</comment>
<feature type="domain" description="Tr-type G" evidence="7">
    <location>
        <begin position="6"/>
        <end position="187"/>
    </location>
</feature>
<dbReference type="InterPro" id="IPR005225">
    <property type="entry name" value="Small_GTP-bd"/>
</dbReference>
<dbReference type="SUPFAM" id="SSF52540">
    <property type="entry name" value="P-loop containing nucleoside triphosphate hydrolases"/>
    <property type="match status" value="1"/>
</dbReference>
<evidence type="ECO:0000313" key="9">
    <source>
        <dbReference type="Proteomes" id="UP000676565"/>
    </source>
</evidence>
<evidence type="ECO:0000256" key="6">
    <source>
        <dbReference type="HAMAP-Rule" id="MF_00071"/>
    </source>
</evidence>
<feature type="binding site" evidence="6">
    <location>
        <begin position="134"/>
        <end position="137"/>
    </location>
    <ligand>
        <name>GTP</name>
        <dbReference type="ChEBI" id="CHEBI:37565"/>
    </ligand>
</feature>
<evidence type="ECO:0000256" key="3">
    <source>
        <dbReference type="ARBA" id="ARBA00022801"/>
    </source>
</evidence>
<organism evidence="8 9">
    <name type="scientific">Gemmata palustris</name>
    <dbReference type="NCBI Taxonomy" id="2822762"/>
    <lineage>
        <taxon>Bacteria</taxon>
        <taxon>Pseudomonadati</taxon>
        <taxon>Planctomycetota</taxon>
        <taxon>Planctomycetia</taxon>
        <taxon>Gemmatales</taxon>
        <taxon>Gemmataceae</taxon>
        <taxon>Gemmata</taxon>
    </lineage>
</organism>
<proteinExistence type="inferred from homology"/>
<evidence type="ECO:0000256" key="2">
    <source>
        <dbReference type="ARBA" id="ARBA00022741"/>
    </source>
</evidence>
<dbReference type="InterPro" id="IPR013842">
    <property type="entry name" value="LepA_CTD"/>
</dbReference>
<dbReference type="CDD" id="cd03709">
    <property type="entry name" value="lepA_C"/>
    <property type="match status" value="1"/>
</dbReference>
<keyword evidence="8" id="KW-0251">Elongation factor</keyword>
<dbReference type="EC" id="3.6.5.n1" evidence="6"/>
<dbReference type="Pfam" id="PF06421">
    <property type="entry name" value="LepA_C"/>
    <property type="match status" value="1"/>
</dbReference>
<evidence type="ECO:0000256" key="5">
    <source>
        <dbReference type="ARBA" id="ARBA00023134"/>
    </source>
</evidence>
<dbReference type="InterPro" id="IPR000640">
    <property type="entry name" value="EFG_V-like"/>
</dbReference>
<evidence type="ECO:0000256" key="1">
    <source>
        <dbReference type="ARBA" id="ARBA00005454"/>
    </source>
</evidence>
<dbReference type="PROSITE" id="PS51722">
    <property type="entry name" value="G_TR_2"/>
    <property type="match status" value="1"/>
</dbReference>
<accession>A0ABS5BJ55</accession>
<dbReference type="RefSeq" id="WP_210651442.1">
    <property type="nucleotide sequence ID" value="NZ_JAGKQQ010000001.1"/>
</dbReference>
<dbReference type="InterPro" id="IPR035647">
    <property type="entry name" value="EFG_III/V"/>
</dbReference>
<name>A0ABS5BJ55_9BACT</name>
<evidence type="ECO:0000313" key="8">
    <source>
        <dbReference type="EMBL" id="MBP3953715.1"/>
    </source>
</evidence>
<dbReference type="NCBIfam" id="TIGR01393">
    <property type="entry name" value="lepA"/>
    <property type="match status" value="1"/>
</dbReference>
<keyword evidence="9" id="KW-1185">Reference proteome</keyword>
<keyword evidence="5 6" id="KW-0342">GTP-binding</keyword>
<dbReference type="EMBL" id="JAGKQQ010000001">
    <property type="protein sequence ID" value="MBP3953715.1"/>
    <property type="molecule type" value="Genomic_DNA"/>
</dbReference>
<dbReference type="GO" id="GO:0016787">
    <property type="term" value="F:hydrolase activity"/>
    <property type="evidence" value="ECO:0007669"/>
    <property type="project" value="UniProtKB-KW"/>
</dbReference>
<keyword evidence="6" id="KW-1003">Cell membrane</keyword>
<dbReference type="SUPFAM" id="SSF50447">
    <property type="entry name" value="Translation proteins"/>
    <property type="match status" value="1"/>
</dbReference>
<protein>
    <recommendedName>
        <fullName evidence="6">Elongation factor 4</fullName>
        <shortName evidence="6">EF-4</shortName>
        <ecNumber evidence="6">3.6.5.n1</ecNumber>
    </recommendedName>
    <alternativeName>
        <fullName evidence="6">Ribosomal back-translocase LepA</fullName>
    </alternativeName>
</protein>
<dbReference type="PANTHER" id="PTHR43512">
    <property type="entry name" value="TRANSLATION FACTOR GUF1-RELATED"/>
    <property type="match status" value="1"/>
</dbReference>
<dbReference type="Pfam" id="PF00009">
    <property type="entry name" value="GTP_EFTU"/>
    <property type="match status" value="1"/>
</dbReference>
<comment type="caution">
    <text evidence="8">The sequence shown here is derived from an EMBL/GenBank/DDBJ whole genome shotgun (WGS) entry which is preliminary data.</text>
</comment>
<dbReference type="Gene3D" id="3.30.70.2570">
    <property type="entry name" value="Elongation factor 4, C-terminal domain"/>
    <property type="match status" value="1"/>
</dbReference>
<sequence length="600" mass="66915">MPTPTAIIRNFCIIAHIDHGKSTLADQFLLKTGTISERDIKAQTLDSMDLERSRGITIRMHPVTVYYTLNGTRYELNLIDTPGHVDFNYEVSRSLAACEGAILLVDAFQGVQAQTVANAFLAMDGGLKILPTLNKIDLPHARPDFVIGEMEQALMVDPEDVLRVSGKAGIGIEDMLAAIVERVPPPPGDPTAPVKALIYNSHFDTYKGVVVYIRMMDGLLKPGQRVKLMRTGREYVITEMGQFRPEMQKCDELSAGQVGFFTANIKNIENVNIGDTVTDAANPTAEPLAGYKEPKPMVYSGLFPVNNNEFEDLREALGKLKLNDSSFTFQPEVSDGLGFGFRCGFLGMLHREIIQQRLEQDSNLNLVQTAPNVSFEIKKRDGEIVTVHGPQEVPDAGLIDEFREPIVRISFLIPAGNIGTLMGMCTERRGTFVRTEYLSQQRVILVYEMPLAEVIYDLYDKLKSVTHGYGTMDYEILGFKSADLVKMDILVHGQKVDALSVIVHRTSAERRGRLILKKLREEIDRHLFEVSLQAAIGARVVARENIAAMRKNVTAKCYGGDITRKRKLWAKQAEGKKRMKQIGQVEVPQEAFLAVLESEE</sequence>
<dbReference type="InterPro" id="IPR027417">
    <property type="entry name" value="P-loop_NTPase"/>
</dbReference>
<evidence type="ECO:0000256" key="4">
    <source>
        <dbReference type="ARBA" id="ARBA00022917"/>
    </source>
</evidence>
<comment type="catalytic activity">
    <reaction evidence="6">
        <text>GTP + H2O = GDP + phosphate + H(+)</text>
        <dbReference type="Rhea" id="RHEA:19669"/>
        <dbReference type="ChEBI" id="CHEBI:15377"/>
        <dbReference type="ChEBI" id="CHEBI:15378"/>
        <dbReference type="ChEBI" id="CHEBI:37565"/>
        <dbReference type="ChEBI" id="CHEBI:43474"/>
        <dbReference type="ChEBI" id="CHEBI:58189"/>
        <dbReference type="EC" id="3.6.5.n1"/>
    </reaction>
</comment>
<dbReference type="Proteomes" id="UP000676565">
    <property type="component" value="Unassembled WGS sequence"/>
</dbReference>
<gene>
    <name evidence="6 8" type="primary">lepA</name>
    <name evidence="8" type="ORF">J8F10_00165</name>
</gene>
<dbReference type="Gene3D" id="2.40.30.10">
    <property type="entry name" value="Translation factors"/>
    <property type="match status" value="1"/>
</dbReference>
<dbReference type="Gene3D" id="3.40.50.300">
    <property type="entry name" value="P-loop containing nucleotide triphosphate hydrolases"/>
    <property type="match status" value="1"/>
</dbReference>
<keyword evidence="2 6" id="KW-0547">Nucleotide-binding</keyword>
<dbReference type="InterPro" id="IPR038363">
    <property type="entry name" value="LepA_C_sf"/>
</dbReference>
<dbReference type="InterPro" id="IPR009000">
    <property type="entry name" value="Transl_B-barrel_sf"/>
</dbReference>
<dbReference type="Pfam" id="PF00679">
    <property type="entry name" value="EFG_C"/>
    <property type="match status" value="1"/>
</dbReference>
<dbReference type="CDD" id="cd01890">
    <property type="entry name" value="LepA"/>
    <property type="match status" value="1"/>
</dbReference>